<evidence type="ECO:0000313" key="3">
    <source>
        <dbReference type="EMBL" id="CAD6948292.1"/>
    </source>
</evidence>
<feature type="transmembrane region" description="Helical" evidence="2">
    <location>
        <begin position="164"/>
        <end position="186"/>
    </location>
</feature>
<feature type="transmembrane region" description="Helical" evidence="2">
    <location>
        <begin position="35"/>
        <end position="58"/>
    </location>
</feature>
<dbReference type="EMBL" id="CAJHJF010005164">
    <property type="protein sequence ID" value="CAD6948292.1"/>
    <property type="molecule type" value="Genomic_DNA"/>
</dbReference>
<feature type="transmembrane region" description="Helical" evidence="2">
    <location>
        <begin position="384"/>
        <end position="412"/>
    </location>
</feature>
<name>A0A9N8M0L2_9BASI</name>
<gene>
    <name evidence="3" type="ORF">JKILLFL_G5219</name>
</gene>
<evidence type="ECO:0000256" key="1">
    <source>
        <dbReference type="SAM" id="MobiDB-lite"/>
    </source>
</evidence>
<feature type="transmembrane region" description="Helical" evidence="2">
    <location>
        <begin position="88"/>
        <end position="109"/>
    </location>
</feature>
<dbReference type="AlphaFoldDB" id="A0A9N8M0L2"/>
<feature type="region of interest" description="Disordered" evidence="1">
    <location>
        <begin position="298"/>
        <end position="322"/>
    </location>
</feature>
<comment type="caution">
    <text evidence="3">The sequence shown here is derived from an EMBL/GenBank/DDBJ whole genome shotgun (WGS) entry which is preliminary data.</text>
</comment>
<sequence>SRDHSATRARFPEFQDAAELQHFVRAMIHWDCPQWVKITFIISIVLLSVLLAVCLIVIMRRVRRGTSWILRYGQGEKRALIVPHARNGWTFSGSIFLLIVLACVCDVSVSIQKQKPIQHVPLWVICLFTPLAMGVWLQLWGIFLADMPEQLTGEATSYGIPARVLNTVCLSYLPLIYTILMVPTAIADYHWQRVVTKDWPAFHHRYQDETELSREMLVDAQEIWNHLLRSSFTMSIACILWFIICAGMTYMYLWVTWDTISSLRRFLATKKPTSANSASADEVPSPTVRMVDISKDSAGVRSAPPQTIIDSAENNPTHEGTTLTRRTESAGRLVRKMDHQATQKVLSYFTVQCICILGGGISLQILAVAVAATHYPEIEKQSRALVLFVALSFSCYITLLFGVVMLASVVYASLEEPLLALIQASKSAKTRLHPGGIGNVTARSTGTSEVEGGLEAALRSRTNLEGDGAATLEAIRYFSDCSSTYYDQEPGIKSQTTSIS</sequence>
<proteinExistence type="predicted"/>
<keyword evidence="2" id="KW-0812">Transmembrane</keyword>
<dbReference type="Proteomes" id="UP000836404">
    <property type="component" value="Unassembled WGS sequence"/>
</dbReference>
<feature type="transmembrane region" description="Helical" evidence="2">
    <location>
        <begin position="232"/>
        <end position="255"/>
    </location>
</feature>
<keyword evidence="2" id="KW-1133">Transmembrane helix</keyword>
<keyword evidence="4" id="KW-1185">Reference proteome</keyword>
<organism evidence="3 4">
    <name type="scientific">Tilletia laevis</name>
    <dbReference type="NCBI Taxonomy" id="157183"/>
    <lineage>
        <taxon>Eukaryota</taxon>
        <taxon>Fungi</taxon>
        <taxon>Dikarya</taxon>
        <taxon>Basidiomycota</taxon>
        <taxon>Ustilaginomycotina</taxon>
        <taxon>Exobasidiomycetes</taxon>
        <taxon>Tilletiales</taxon>
        <taxon>Tilletiaceae</taxon>
        <taxon>Tilletia</taxon>
    </lineage>
</organism>
<feature type="transmembrane region" description="Helical" evidence="2">
    <location>
        <begin position="345"/>
        <end position="372"/>
    </location>
</feature>
<reference evidence="3 4" key="1">
    <citation type="submission" date="2020-10" db="EMBL/GenBank/DDBJ databases">
        <authorList>
            <person name="Sedaghatjoo S."/>
        </authorList>
    </citation>
    <scope>NUCLEOTIDE SEQUENCE [LARGE SCALE GENOMIC DNA]</scope>
    <source>
        <strain evidence="3 4">LLFL</strain>
    </source>
</reference>
<feature type="compositionally biased region" description="Polar residues" evidence="1">
    <location>
        <begin position="304"/>
        <end position="322"/>
    </location>
</feature>
<keyword evidence="2" id="KW-0472">Membrane</keyword>
<accession>A0A9N8M0L2</accession>
<evidence type="ECO:0000256" key="2">
    <source>
        <dbReference type="SAM" id="Phobius"/>
    </source>
</evidence>
<protein>
    <submittedName>
        <fullName evidence="3">Uncharacterized protein</fullName>
    </submittedName>
</protein>
<feature type="transmembrane region" description="Helical" evidence="2">
    <location>
        <begin position="121"/>
        <end position="143"/>
    </location>
</feature>
<feature type="non-terminal residue" evidence="3">
    <location>
        <position position="1"/>
    </location>
</feature>
<evidence type="ECO:0000313" key="4">
    <source>
        <dbReference type="Proteomes" id="UP000836404"/>
    </source>
</evidence>